<feature type="region of interest" description="Disordered" evidence="1">
    <location>
        <begin position="1"/>
        <end position="24"/>
    </location>
</feature>
<dbReference type="Proteomes" id="UP000002624">
    <property type="component" value="Unassembled WGS sequence"/>
</dbReference>
<sequence length="93" mass="10321">MEENTGRQEVAGVDKTDIDSPPGTDIEYMDLLGNSGDLCEISERRRRENMRCSGLKDSEKVDRALSKAERHETTQSPAENGDNPERTPVSARA</sequence>
<gene>
    <name evidence="2" type="ORF">HCDG_01629</name>
</gene>
<dbReference type="AlphaFoldDB" id="C6H868"/>
<proteinExistence type="predicted"/>
<feature type="compositionally biased region" description="Basic and acidic residues" evidence="1">
    <location>
        <begin position="44"/>
        <end position="73"/>
    </location>
</feature>
<reference evidence="3" key="1">
    <citation type="submission" date="2009-05" db="EMBL/GenBank/DDBJ databases">
        <title>The genome sequence of Ajellomyces capsulatus strain H143.</title>
        <authorList>
            <person name="Champion M."/>
            <person name="Cuomo C.A."/>
            <person name="Ma L.-J."/>
            <person name="Henn M.R."/>
            <person name="Sil A."/>
            <person name="Goldman B."/>
            <person name="Young S.K."/>
            <person name="Kodira C.D."/>
            <person name="Zeng Q."/>
            <person name="Koehrsen M."/>
            <person name="Alvarado L."/>
            <person name="Berlin A.M."/>
            <person name="Borenstein D."/>
            <person name="Chen Z."/>
            <person name="Engels R."/>
            <person name="Freedman E."/>
            <person name="Gellesch M."/>
            <person name="Goldberg J."/>
            <person name="Griggs A."/>
            <person name="Gujja S."/>
            <person name="Heiman D.I."/>
            <person name="Hepburn T.A."/>
            <person name="Howarth C."/>
            <person name="Jen D."/>
            <person name="Larson L."/>
            <person name="Lewis B."/>
            <person name="Mehta T."/>
            <person name="Park D."/>
            <person name="Pearson M."/>
            <person name="Roberts A."/>
            <person name="Saif S."/>
            <person name="Shea T.D."/>
            <person name="Shenoy N."/>
            <person name="Sisk P."/>
            <person name="Stolte C."/>
            <person name="Sykes S."/>
            <person name="Walk T."/>
            <person name="White J."/>
            <person name="Yandava C."/>
            <person name="Klein B."/>
            <person name="McEwen J.G."/>
            <person name="Puccia R."/>
            <person name="Goldman G.H."/>
            <person name="Felipe M.S."/>
            <person name="Nino-Vega G."/>
            <person name="San-Blas G."/>
            <person name="Taylor J.W."/>
            <person name="Mendoza L."/>
            <person name="Galagan J.E."/>
            <person name="Nusbaum C."/>
            <person name="Birren B.W."/>
        </authorList>
    </citation>
    <scope>NUCLEOTIDE SEQUENCE [LARGE SCALE GENOMIC DNA]</scope>
    <source>
        <strain evidence="3">H143</strain>
    </source>
</reference>
<evidence type="ECO:0000313" key="3">
    <source>
        <dbReference type="Proteomes" id="UP000002624"/>
    </source>
</evidence>
<evidence type="ECO:0000313" key="2">
    <source>
        <dbReference type="EMBL" id="EER43599.1"/>
    </source>
</evidence>
<dbReference type="HOGENOM" id="CLU_2399165_0_0_1"/>
<protein>
    <submittedName>
        <fullName evidence="2">Uncharacterized protein</fullName>
    </submittedName>
</protein>
<evidence type="ECO:0000256" key="1">
    <source>
        <dbReference type="SAM" id="MobiDB-lite"/>
    </source>
</evidence>
<feature type="compositionally biased region" description="Basic and acidic residues" evidence="1">
    <location>
        <begin position="1"/>
        <end position="18"/>
    </location>
</feature>
<dbReference type="VEuPathDB" id="FungiDB:HCDG_01629"/>
<name>C6H868_AJECH</name>
<dbReference type="OrthoDB" id="10532812at2759"/>
<feature type="region of interest" description="Disordered" evidence="1">
    <location>
        <begin position="44"/>
        <end position="93"/>
    </location>
</feature>
<organism evidence="2 3">
    <name type="scientific">Ajellomyces capsulatus (strain H143)</name>
    <name type="common">Darling's disease fungus</name>
    <name type="synonym">Histoplasma capsulatum</name>
    <dbReference type="NCBI Taxonomy" id="544712"/>
    <lineage>
        <taxon>Eukaryota</taxon>
        <taxon>Fungi</taxon>
        <taxon>Dikarya</taxon>
        <taxon>Ascomycota</taxon>
        <taxon>Pezizomycotina</taxon>
        <taxon>Eurotiomycetes</taxon>
        <taxon>Eurotiomycetidae</taxon>
        <taxon>Onygenales</taxon>
        <taxon>Ajellomycetaceae</taxon>
        <taxon>Histoplasma</taxon>
    </lineage>
</organism>
<accession>C6H868</accession>
<dbReference type="EMBL" id="GG692420">
    <property type="protein sequence ID" value="EER43599.1"/>
    <property type="molecule type" value="Genomic_DNA"/>
</dbReference>